<name>A0A5C3P955_9APHY</name>
<dbReference type="GO" id="GO:0006508">
    <property type="term" value="P:proteolysis"/>
    <property type="evidence" value="ECO:0007669"/>
    <property type="project" value="UniProtKB-KW"/>
</dbReference>
<proteinExistence type="predicted"/>
<accession>A0A5C3P955</accession>
<feature type="binding site" evidence="8">
    <location>
        <position position="540"/>
    </location>
    <ligand>
        <name>Ca(2+)</name>
        <dbReference type="ChEBI" id="CHEBI:29108"/>
    </ligand>
</feature>
<evidence type="ECO:0000256" key="7">
    <source>
        <dbReference type="ARBA" id="ARBA00023145"/>
    </source>
</evidence>
<feature type="domain" description="Peptidase S53" evidence="10">
    <location>
        <begin position="206"/>
        <end position="580"/>
    </location>
</feature>
<organism evidence="11 12">
    <name type="scientific">Polyporus arcularius HHB13444</name>
    <dbReference type="NCBI Taxonomy" id="1314778"/>
    <lineage>
        <taxon>Eukaryota</taxon>
        <taxon>Fungi</taxon>
        <taxon>Dikarya</taxon>
        <taxon>Basidiomycota</taxon>
        <taxon>Agaricomycotina</taxon>
        <taxon>Agaricomycetes</taxon>
        <taxon>Polyporales</taxon>
        <taxon>Polyporaceae</taxon>
        <taxon>Polyporus</taxon>
    </lineage>
</organism>
<evidence type="ECO:0000256" key="6">
    <source>
        <dbReference type="ARBA" id="ARBA00022837"/>
    </source>
</evidence>
<evidence type="ECO:0000256" key="8">
    <source>
        <dbReference type="PROSITE-ProRule" id="PRU01032"/>
    </source>
</evidence>
<dbReference type="CDD" id="cd04056">
    <property type="entry name" value="Peptidases_S53"/>
    <property type="match status" value="1"/>
</dbReference>
<dbReference type="PROSITE" id="PS51695">
    <property type="entry name" value="SEDOLISIN"/>
    <property type="match status" value="1"/>
</dbReference>
<dbReference type="Gene3D" id="3.40.50.200">
    <property type="entry name" value="Peptidase S8/S53 domain"/>
    <property type="match status" value="1"/>
</dbReference>
<gene>
    <name evidence="11" type="ORF">K466DRAFT_664717</name>
</gene>
<dbReference type="GO" id="GO:0046872">
    <property type="term" value="F:metal ion binding"/>
    <property type="evidence" value="ECO:0007669"/>
    <property type="project" value="UniProtKB-UniRule"/>
</dbReference>
<comment type="cofactor">
    <cofactor evidence="8">
        <name>Ca(2+)</name>
        <dbReference type="ChEBI" id="CHEBI:29108"/>
    </cofactor>
    <text evidence="8">Binds 1 Ca(2+) ion per subunit.</text>
</comment>
<feature type="active site" description="Charge relay system" evidence="8">
    <location>
        <position position="282"/>
    </location>
</feature>
<keyword evidence="9" id="KW-0732">Signal</keyword>
<dbReference type="Pfam" id="PF09286">
    <property type="entry name" value="Pro-kuma_activ"/>
    <property type="match status" value="1"/>
</dbReference>
<feature type="binding site" evidence="8">
    <location>
        <position position="558"/>
    </location>
    <ligand>
        <name>Ca(2+)</name>
        <dbReference type="ChEBI" id="CHEBI:29108"/>
    </ligand>
</feature>
<dbReference type="SMART" id="SM00944">
    <property type="entry name" value="Pro-kuma_activ"/>
    <property type="match status" value="1"/>
</dbReference>
<evidence type="ECO:0000256" key="2">
    <source>
        <dbReference type="ARBA" id="ARBA00022670"/>
    </source>
</evidence>
<evidence type="ECO:0000256" key="3">
    <source>
        <dbReference type="ARBA" id="ARBA00022723"/>
    </source>
</evidence>
<dbReference type="SUPFAM" id="SSF52743">
    <property type="entry name" value="Subtilisin-like"/>
    <property type="match status" value="1"/>
</dbReference>
<dbReference type="AlphaFoldDB" id="A0A5C3P955"/>
<dbReference type="GO" id="GO:0005576">
    <property type="term" value="C:extracellular region"/>
    <property type="evidence" value="ECO:0007669"/>
    <property type="project" value="UniProtKB-SubCell"/>
</dbReference>
<evidence type="ECO:0000256" key="1">
    <source>
        <dbReference type="ARBA" id="ARBA00004239"/>
    </source>
</evidence>
<feature type="chain" id="PRO_5023086272" evidence="9">
    <location>
        <begin position="21"/>
        <end position="580"/>
    </location>
</feature>
<dbReference type="InterPro" id="IPR036852">
    <property type="entry name" value="Peptidase_S8/S53_dom_sf"/>
</dbReference>
<evidence type="ECO:0000256" key="9">
    <source>
        <dbReference type="SAM" id="SignalP"/>
    </source>
</evidence>
<dbReference type="InterPro" id="IPR050819">
    <property type="entry name" value="Tripeptidyl-peptidase_I"/>
</dbReference>
<dbReference type="EMBL" id="ML211273">
    <property type="protein sequence ID" value="TFK85108.1"/>
    <property type="molecule type" value="Genomic_DNA"/>
</dbReference>
<dbReference type="Proteomes" id="UP000308197">
    <property type="component" value="Unassembled WGS sequence"/>
</dbReference>
<keyword evidence="4 8" id="KW-0378">Hydrolase</keyword>
<sequence length="580" mass="62202">MLLRCSLVPALLFFASVSKGATLRSRTLPHDFEPVQAAPADMMLTLVIGLQSTDREGLLAVLGEVSHPASPKYGQHLSKAAVARFVAPTSQGQAAVASWLASHNITPVATSPSGESWRIQVPVVAANALLNAEYTEFVHKPSNSTTVRTLSYALPEDVEDYVRFIYPTTQFHSPMRRRGPIFEVAASPKARRTEATSDVPPSCAHKITPSCLQALYNITASPATAAGNEIAVSAFGSEVANKTDLRLFLREERPDIWNATFGEEAIDAGKLVGVGTSEANLDTQYTVGIASRVPTRFVSVGWQNDDEIFGFMDIIDHFLQEDRPPPVLTTSYGFDETEWEGQHDAEVVRFLCDAYAQLGTRGTTVIFSSGDGGVAGGSFNPDQRCDSGSFVPGFPSTCPFVTSVGATEGINPERAAPYSSGGFSNIFPRPAWQDSAVRAYLGAVKADPAYGELDGRFNASGRAFPDVAVQGTDYAVYVAGKARLARGTSAAAPVFASMIGLLNDERLKEGKSTLGWVNPLFYYAAEEEGRHGGLRVFNDVSDGRNPGCGTRGFPAVKGWDAVTGLGTPDYERLRNLAMGY</sequence>
<evidence type="ECO:0000313" key="11">
    <source>
        <dbReference type="EMBL" id="TFK85108.1"/>
    </source>
</evidence>
<dbReference type="STRING" id="1314778.A0A5C3P955"/>
<keyword evidence="5 8" id="KW-0720">Serine protease</keyword>
<feature type="signal peptide" evidence="9">
    <location>
        <begin position="1"/>
        <end position="20"/>
    </location>
</feature>
<feature type="binding site" evidence="8">
    <location>
        <position position="539"/>
    </location>
    <ligand>
        <name>Ca(2+)</name>
        <dbReference type="ChEBI" id="CHEBI:29108"/>
    </ligand>
</feature>
<evidence type="ECO:0000256" key="5">
    <source>
        <dbReference type="ARBA" id="ARBA00022825"/>
    </source>
</evidence>
<dbReference type="InParanoid" id="A0A5C3P955"/>
<feature type="active site" description="Charge relay system" evidence="8">
    <location>
        <position position="278"/>
    </location>
</feature>
<evidence type="ECO:0000313" key="12">
    <source>
        <dbReference type="Proteomes" id="UP000308197"/>
    </source>
</evidence>
<dbReference type="SUPFAM" id="SSF54897">
    <property type="entry name" value="Protease propeptides/inhibitors"/>
    <property type="match status" value="1"/>
</dbReference>
<reference evidence="11 12" key="1">
    <citation type="journal article" date="2019" name="Nat. Ecol. Evol.">
        <title>Megaphylogeny resolves global patterns of mushroom evolution.</title>
        <authorList>
            <person name="Varga T."/>
            <person name="Krizsan K."/>
            <person name="Foldi C."/>
            <person name="Dima B."/>
            <person name="Sanchez-Garcia M."/>
            <person name="Sanchez-Ramirez S."/>
            <person name="Szollosi G.J."/>
            <person name="Szarkandi J.G."/>
            <person name="Papp V."/>
            <person name="Albert L."/>
            <person name="Andreopoulos W."/>
            <person name="Angelini C."/>
            <person name="Antonin V."/>
            <person name="Barry K.W."/>
            <person name="Bougher N.L."/>
            <person name="Buchanan P."/>
            <person name="Buyck B."/>
            <person name="Bense V."/>
            <person name="Catcheside P."/>
            <person name="Chovatia M."/>
            <person name="Cooper J."/>
            <person name="Damon W."/>
            <person name="Desjardin D."/>
            <person name="Finy P."/>
            <person name="Geml J."/>
            <person name="Haridas S."/>
            <person name="Hughes K."/>
            <person name="Justo A."/>
            <person name="Karasinski D."/>
            <person name="Kautmanova I."/>
            <person name="Kiss B."/>
            <person name="Kocsube S."/>
            <person name="Kotiranta H."/>
            <person name="LaButti K.M."/>
            <person name="Lechner B.E."/>
            <person name="Liimatainen K."/>
            <person name="Lipzen A."/>
            <person name="Lukacs Z."/>
            <person name="Mihaltcheva S."/>
            <person name="Morgado L.N."/>
            <person name="Niskanen T."/>
            <person name="Noordeloos M.E."/>
            <person name="Ohm R.A."/>
            <person name="Ortiz-Santana B."/>
            <person name="Ovrebo C."/>
            <person name="Racz N."/>
            <person name="Riley R."/>
            <person name="Savchenko A."/>
            <person name="Shiryaev A."/>
            <person name="Soop K."/>
            <person name="Spirin V."/>
            <person name="Szebenyi C."/>
            <person name="Tomsovsky M."/>
            <person name="Tulloss R.E."/>
            <person name="Uehling J."/>
            <person name="Grigoriev I.V."/>
            <person name="Vagvolgyi C."/>
            <person name="Papp T."/>
            <person name="Martin F.M."/>
            <person name="Miettinen O."/>
            <person name="Hibbett D.S."/>
            <person name="Nagy L.G."/>
        </authorList>
    </citation>
    <scope>NUCLEOTIDE SEQUENCE [LARGE SCALE GENOMIC DNA]</scope>
    <source>
        <strain evidence="11 12">HHB13444</strain>
    </source>
</reference>
<dbReference type="GO" id="GO:0004252">
    <property type="term" value="F:serine-type endopeptidase activity"/>
    <property type="evidence" value="ECO:0007669"/>
    <property type="project" value="UniProtKB-UniRule"/>
</dbReference>
<feature type="active site" description="Charge relay system" evidence="8">
    <location>
        <position position="489"/>
    </location>
</feature>
<keyword evidence="12" id="KW-1185">Reference proteome</keyword>
<dbReference type="CDD" id="cd11377">
    <property type="entry name" value="Pro-peptidase_S53"/>
    <property type="match status" value="1"/>
</dbReference>
<keyword evidence="2 8" id="KW-0645">Protease</keyword>
<keyword evidence="3 8" id="KW-0479">Metal-binding</keyword>
<dbReference type="GO" id="GO:0008240">
    <property type="term" value="F:tripeptidyl-peptidase activity"/>
    <property type="evidence" value="ECO:0007669"/>
    <property type="project" value="TreeGrafter"/>
</dbReference>
<feature type="binding site" evidence="8">
    <location>
        <position position="560"/>
    </location>
    <ligand>
        <name>Ca(2+)</name>
        <dbReference type="ChEBI" id="CHEBI:29108"/>
    </ligand>
</feature>
<keyword evidence="6 8" id="KW-0106">Calcium</keyword>
<comment type="subcellular location">
    <subcellularLocation>
        <location evidence="1">Secreted</location>
        <location evidence="1">Extracellular space</location>
    </subcellularLocation>
</comment>
<dbReference type="InterPro" id="IPR015366">
    <property type="entry name" value="S53_propep"/>
</dbReference>
<evidence type="ECO:0000256" key="4">
    <source>
        <dbReference type="ARBA" id="ARBA00022801"/>
    </source>
</evidence>
<dbReference type="PANTHER" id="PTHR14218:SF15">
    <property type="entry name" value="TRIPEPTIDYL-PEPTIDASE 1"/>
    <property type="match status" value="1"/>
</dbReference>
<dbReference type="InterPro" id="IPR030400">
    <property type="entry name" value="Sedolisin_dom"/>
</dbReference>
<evidence type="ECO:0000259" key="10">
    <source>
        <dbReference type="PROSITE" id="PS51695"/>
    </source>
</evidence>
<keyword evidence="7" id="KW-0865">Zymogen</keyword>
<dbReference type="PANTHER" id="PTHR14218">
    <property type="entry name" value="PROTEASE S8 TRIPEPTIDYL PEPTIDASE I CLN2"/>
    <property type="match status" value="1"/>
</dbReference>
<protein>
    <submittedName>
        <fullName evidence="11">Family S53 protease-like protein</fullName>
    </submittedName>
</protein>